<keyword evidence="6" id="KW-1185">Reference proteome</keyword>
<reference evidence="5 6" key="1">
    <citation type="journal article" date="2019" name="Environ. Microbiol.">
        <title>Species interactions and distinct microbial communities in high Arctic permafrost affected cryosols are associated with the CH4 and CO2 gas fluxes.</title>
        <authorList>
            <person name="Altshuler I."/>
            <person name="Hamel J."/>
            <person name="Turney S."/>
            <person name="Magnuson E."/>
            <person name="Levesque R."/>
            <person name="Greer C."/>
            <person name="Whyte L.G."/>
        </authorList>
    </citation>
    <scope>NUCLEOTIDE SEQUENCE [LARGE SCALE GENOMIC DNA]</scope>
    <source>
        <strain evidence="5 6">S5.20</strain>
    </source>
</reference>
<comment type="caution">
    <text evidence="5">The sequence shown here is derived from an EMBL/GenBank/DDBJ whole genome shotgun (WGS) entry which is preliminary data.</text>
</comment>
<dbReference type="PANTHER" id="PTHR46268">
    <property type="entry name" value="STRESS RESPONSE PROTEIN NHAX"/>
    <property type="match status" value="1"/>
</dbReference>
<evidence type="ECO:0000256" key="1">
    <source>
        <dbReference type="ARBA" id="ARBA00008791"/>
    </source>
</evidence>
<name>A0A502E6Y4_9MYCO</name>
<comment type="similarity">
    <text evidence="1">Belongs to the universal stress protein A family.</text>
</comment>
<evidence type="ECO:0000256" key="2">
    <source>
        <dbReference type="ARBA" id="ARBA00022741"/>
    </source>
</evidence>
<evidence type="ECO:0000313" key="6">
    <source>
        <dbReference type="Proteomes" id="UP000320095"/>
    </source>
</evidence>
<proteinExistence type="inferred from homology"/>
<dbReference type="InterPro" id="IPR006016">
    <property type="entry name" value="UspA"/>
</dbReference>
<dbReference type="EMBL" id="RCZG01000007">
    <property type="protein sequence ID" value="TPG32719.1"/>
    <property type="molecule type" value="Genomic_DNA"/>
</dbReference>
<protein>
    <submittedName>
        <fullName evidence="5">Universal stress protein</fullName>
    </submittedName>
</protein>
<dbReference type="Pfam" id="PF00582">
    <property type="entry name" value="Usp"/>
    <property type="match status" value="2"/>
</dbReference>
<dbReference type="InterPro" id="IPR014729">
    <property type="entry name" value="Rossmann-like_a/b/a_fold"/>
</dbReference>
<dbReference type="Gene3D" id="3.40.50.620">
    <property type="entry name" value="HUPs"/>
    <property type="match status" value="2"/>
</dbReference>
<dbReference type="OrthoDB" id="3174546at2"/>
<dbReference type="Proteomes" id="UP000320095">
    <property type="component" value="Unassembled WGS sequence"/>
</dbReference>
<feature type="domain" description="UspA" evidence="4">
    <location>
        <begin position="155"/>
        <end position="291"/>
    </location>
</feature>
<keyword evidence="2" id="KW-0547">Nucleotide-binding</keyword>
<feature type="domain" description="UspA" evidence="4">
    <location>
        <begin position="8"/>
        <end position="143"/>
    </location>
</feature>
<gene>
    <name evidence="5" type="ORF">EAH80_18095</name>
</gene>
<dbReference type="InterPro" id="IPR006015">
    <property type="entry name" value="Universal_stress_UspA"/>
</dbReference>
<evidence type="ECO:0000259" key="4">
    <source>
        <dbReference type="Pfam" id="PF00582"/>
    </source>
</evidence>
<dbReference type="RefSeq" id="WP_140693773.1">
    <property type="nucleotide sequence ID" value="NZ_RCZG01000007.1"/>
</dbReference>
<dbReference type="PANTHER" id="PTHR46268:SF27">
    <property type="entry name" value="UNIVERSAL STRESS PROTEIN RV2623"/>
    <property type="match status" value="1"/>
</dbReference>
<organism evidence="5 6">
    <name type="scientific">Mycolicibacterium hodleri</name>
    <dbReference type="NCBI Taxonomy" id="49897"/>
    <lineage>
        <taxon>Bacteria</taxon>
        <taxon>Bacillati</taxon>
        <taxon>Actinomycetota</taxon>
        <taxon>Actinomycetes</taxon>
        <taxon>Mycobacteriales</taxon>
        <taxon>Mycobacteriaceae</taxon>
        <taxon>Mycolicibacterium</taxon>
    </lineage>
</organism>
<dbReference type="AlphaFoldDB" id="A0A502E6Y4"/>
<evidence type="ECO:0000313" key="5">
    <source>
        <dbReference type="EMBL" id="TPG32719.1"/>
    </source>
</evidence>
<accession>A0A502E6Y4</accession>
<dbReference type="SUPFAM" id="SSF52402">
    <property type="entry name" value="Adenine nucleotide alpha hydrolases-like"/>
    <property type="match status" value="2"/>
</dbReference>
<sequence length="297" mass="30677">MFDKAVPVVVGVDGSPSAFKAARWAGAVADAAGSPLHVVHAEPDFGHNWSDAGAAIRAAEITEQRDSATAILKGVEDAVRADFGELTITADDFAEPVKDVLIRLSRLAWLVVLGCDELTPAGALLLGSTTLAVANRAMCAVVAWRGDATSPTQQPLVVGVDGSPSSGTALAQAFELASLFGAPLRIVHCWSGLAALDEAIAPFLTHGSQLEAAERQAVSEAVAVLRPRYPDVRVSTFVEPNSPGRALLAHSADAQLVVVGNRGRNALAGTLLGSTSLNVLHHANVPVVLCRDGNGHG</sequence>
<dbReference type="GO" id="GO:0005524">
    <property type="term" value="F:ATP binding"/>
    <property type="evidence" value="ECO:0007669"/>
    <property type="project" value="UniProtKB-KW"/>
</dbReference>
<dbReference type="PRINTS" id="PR01438">
    <property type="entry name" value="UNVRSLSTRESS"/>
</dbReference>
<keyword evidence="3" id="KW-0067">ATP-binding</keyword>
<evidence type="ECO:0000256" key="3">
    <source>
        <dbReference type="ARBA" id="ARBA00022840"/>
    </source>
</evidence>